<dbReference type="EMBL" id="JAGGMR010000001">
    <property type="protein sequence ID" value="MBP2192887.1"/>
    <property type="molecule type" value="Genomic_DNA"/>
</dbReference>
<accession>A0ABS4QMF4</accession>
<comment type="caution">
    <text evidence="2">The sequence shown here is derived from an EMBL/GenBank/DDBJ whole genome shotgun (WGS) entry which is preliminary data.</text>
</comment>
<name>A0ABS4QMF4_9NOCA</name>
<dbReference type="RefSeq" id="WP_209899758.1">
    <property type="nucleotide sequence ID" value="NZ_JAGGMR010000001.1"/>
</dbReference>
<feature type="region of interest" description="Disordered" evidence="1">
    <location>
        <begin position="1"/>
        <end position="35"/>
    </location>
</feature>
<organism evidence="2 3">
    <name type="scientific">Nocardia goodfellowii</name>
    <dbReference type="NCBI Taxonomy" id="882446"/>
    <lineage>
        <taxon>Bacteria</taxon>
        <taxon>Bacillati</taxon>
        <taxon>Actinomycetota</taxon>
        <taxon>Actinomycetes</taxon>
        <taxon>Mycobacteriales</taxon>
        <taxon>Nocardiaceae</taxon>
        <taxon>Nocardia</taxon>
    </lineage>
</organism>
<reference evidence="2 3" key="1">
    <citation type="submission" date="2021-03" db="EMBL/GenBank/DDBJ databases">
        <title>Sequencing the genomes of 1000 actinobacteria strains.</title>
        <authorList>
            <person name="Klenk H.-P."/>
        </authorList>
    </citation>
    <scope>NUCLEOTIDE SEQUENCE [LARGE SCALE GENOMIC DNA]</scope>
    <source>
        <strain evidence="2 3">DSM 45516</strain>
    </source>
</reference>
<sequence>MASLDNRTISARPRQHTAEKDSETPIVWPDPSPLDSWWEQVMGRNAQSTRRSVA</sequence>
<dbReference type="Proteomes" id="UP001519325">
    <property type="component" value="Unassembled WGS sequence"/>
</dbReference>
<proteinExistence type="predicted"/>
<evidence type="ECO:0000256" key="1">
    <source>
        <dbReference type="SAM" id="MobiDB-lite"/>
    </source>
</evidence>
<evidence type="ECO:0000313" key="2">
    <source>
        <dbReference type="EMBL" id="MBP2192887.1"/>
    </source>
</evidence>
<evidence type="ECO:0000313" key="3">
    <source>
        <dbReference type="Proteomes" id="UP001519325"/>
    </source>
</evidence>
<gene>
    <name evidence="2" type="ORF">BJ987_005788</name>
</gene>
<protein>
    <submittedName>
        <fullName evidence="2">Uncharacterized protein</fullName>
    </submittedName>
</protein>
<keyword evidence="3" id="KW-1185">Reference proteome</keyword>